<dbReference type="AlphaFoldDB" id="A0A373FD67"/>
<dbReference type="OrthoDB" id="9811720at2"/>
<dbReference type="InterPro" id="IPR000644">
    <property type="entry name" value="CBS_dom"/>
</dbReference>
<feature type="domain" description="CBS" evidence="3">
    <location>
        <begin position="323"/>
        <end position="377"/>
    </location>
</feature>
<dbReference type="Pfam" id="PF00571">
    <property type="entry name" value="CBS"/>
    <property type="match status" value="2"/>
</dbReference>
<evidence type="ECO:0000313" key="4">
    <source>
        <dbReference type="EMBL" id="RGE42076.1"/>
    </source>
</evidence>
<sequence length="377" mass="40969">MSILQTLWQRLGPVTTRPSWRDLARSGIGAGLGLALASILVGLVDHFFPHTLFLFAPLGATAVLVFAVPSSPLAQPWNCVVGNTVSALYTLLLLWAFPWLSQTALAALAVAGAIALMLLTRSLHPPGGAVALLTVLGAAQMLPLGWHLLIPMAVLSGVLAAVGVLYHRACGRPYLHQPPQPAPAQAAPSRLALNAQDLKQLLQRFDQSYNLTPDDLGALLAAAEEDAIKRRFAAVRCAEVMSAKLLTIGAQTPLEEVADLFHRHLIKSLPVIDEQGRLIGRVLRADLFDWLWQGHRARQQQSLWQRLKPLRSTQSPSVAKDLMREPELCVQESTPVGDLLHELASHTVQFIAVQRGELLTGVITRSDVIRTLLSLNQ</sequence>
<comment type="caution">
    <text evidence="4">The sequence shown here is derived from an EMBL/GenBank/DDBJ whole genome shotgun (WGS) entry which is preliminary data.</text>
</comment>
<keyword evidence="1" id="KW-0129">CBS domain</keyword>
<dbReference type="PANTHER" id="PTHR33741:SF5">
    <property type="entry name" value="TRANSMEMBRANE PROTEIN DDB_G0269096-RELATED"/>
    <property type="match status" value="1"/>
</dbReference>
<dbReference type="SUPFAM" id="SSF54631">
    <property type="entry name" value="CBS-domain pair"/>
    <property type="match status" value="1"/>
</dbReference>
<evidence type="ECO:0000259" key="3">
    <source>
        <dbReference type="PROSITE" id="PS51371"/>
    </source>
</evidence>
<keyword evidence="5" id="KW-1185">Reference proteome</keyword>
<keyword evidence="2" id="KW-0472">Membrane</keyword>
<feature type="transmembrane region" description="Helical" evidence="2">
    <location>
        <begin position="104"/>
        <end position="124"/>
    </location>
</feature>
<keyword evidence="2" id="KW-1133">Transmembrane helix</keyword>
<dbReference type="SMART" id="SM00116">
    <property type="entry name" value="CBS"/>
    <property type="match status" value="2"/>
</dbReference>
<gene>
    <name evidence="4" type="ORF">DZC30_17415</name>
</gene>
<dbReference type="InterPro" id="IPR007065">
    <property type="entry name" value="HPP"/>
</dbReference>
<accession>A0A373FD67</accession>
<dbReference type="InterPro" id="IPR046342">
    <property type="entry name" value="CBS_dom_sf"/>
</dbReference>
<feature type="transmembrane region" description="Helical" evidence="2">
    <location>
        <begin position="80"/>
        <end position="97"/>
    </location>
</feature>
<organism evidence="4 5">
    <name type="scientific">Comamonas testosteroni</name>
    <name type="common">Pseudomonas testosteroni</name>
    <dbReference type="NCBI Taxonomy" id="285"/>
    <lineage>
        <taxon>Bacteria</taxon>
        <taxon>Pseudomonadati</taxon>
        <taxon>Pseudomonadota</taxon>
        <taxon>Betaproteobacteria</taxon>
        <taxon>Burkholderiales</taxon>
        <taxon>Comamonadaceae</taxon>
        <taxon>Comamonas</taxon>
    </lineage>
</organism>
<reference evidence="4 5" key="1">
    <citation type="submission" date="2018-08" db="EMBL/GenBank/DDBJ databases">
        <title>Comamonas testosteroni strain SWCO2.</title>
        <authorList>
            <person name="Jiang N."/>
            <person name="Zhang X.Z."/>
        </authorList>
    </citation>
    <scope>NUCLEOTIDE SEQUENCE [LARGE SCALE GENOMIC DNA]</scope>
    <source>
        <strain evidence="4 5">SWCO2</strain>
    </source>
</reference>
<dbReference type="Proteomes" id="UP000261948">
    <property type="component" value="Unassembled WGS sequence"/>
</dbReference>
<feature type="domain" description="CBS" evidence="3">
    <location>
        <begin position="241"/>
        <end position="298"/>
    </location>
</feature>
<protein>
    <submittedName>
        <fullName evidence="4">CBS domain-containing protein</fullName>
    </submittedName>
</protein>
<keyword evidence="2" id="KW-0812">Transmembrane</keyword>
<dbReference type="Pfam" id="PF04982">
    <property type="entry name" value="TM_HPP"/>
    <property type="match status" value="1"/>
</dbReference>
<name>A0A373FD67_COMTE</name>
<feature type="transmembrane region" description="Helical" evidence="2">
    <location>
        <begin position="144"/>
        <end position="166"/>
    </location>
</feature>
<evidence type="ECO:0000256" key="1">
    <source>
        <dbReference type="PROSITE-ProRule" id="PRU00703"/>
    </source>
</evidence>
<feature type="transmembrane region" description="Helical" evidence="2">
    <location>
        <begin position="51"/>
        <end position="68"/>
    </location>
</feature>
<dbReference type="Gene3D" id="3.10.580.10">
    <property type="entry name" value="CBS-domain"/>
    <property type="match status" value="1"/>
</dbReference>
<dbReference type="InterPro" id="IPR058581">
    <property type="entry name" value="TM_HPP"/>
</dbReference>
<dbReference type="PROSITE" id="PS51371">
    <property type="entry name" value="CBS"/>
    <property type="match status" value="2"/>
</dbReference>
<dbReference type="EMBL" id="QURR01000025">
    <property type="protein sequence ID" value="RGE42076.1"/>
    <property type="molecule type" value="Genomic_DNA"/>
</dbReference>
<proteinExistence type="predicted"/>
<evidence type="ECO:0000256" key="2">
    <source>
        <dbReference type="SAM" id="Phobius"/>
    </source>
</evidence>
<evidence type="ECO:0000313" key="5">
    <source>
        <dbReference type="Proteomes" id="UP000261948"/>
    </source>
</evidence>
<feature type="transmembrane region" description="Helical" evidence="2">
    <location>
        <begin position="23"/>
        <end position="44"/>
    </location>
</feature>
<dbReference type="PANTHER" id="PTHR33741">
    <property type="entry name" value="TRANSMEMBRANE PROTEIN DDB_G0269096-RELATED"/>
    <property type="match status" value="1"/>
</dbReference>